<keyword evidence="3" id="KW-1185">Reference proteome</keyword>
<proteinExistence type="predicted"/>
<sequence>MSTKTSMDRTPKKSGDHAFDRRMSVGLNHDAVGASGAACHLPSLQPISSGEQAPAPSPNKVTKVTRQRRCGYVLPRATHYRMPVSENQRLHKGGHCVHHFRYGYINIGACSI</sequence>
<dbReference type="AlphaFoldDB" id="A0A9D4T5U7"/>
<evidence type="ECO:0000256" key="1">
    <source>
        <dbReference type="SAM" id="MobiDB-lite"/>
    </source>
</evidence>
<evidence type="ECO:0000313" key="2">
    <source>
        <dbReference type="EMBL" id="KAH7976647.1"/>
    </source>
</evidence>
<feature type="region of interest" description="Disordered" evidence="1">
    <location>
        <begin position="43"/>
        <end position="66"/>
    </location>
</feature>
<name>A0A9D4T5U7_RHISA</name>
<dbReference type="Proteomes" id="UP000821837">
    <property type="component" value="Chromosome 10"/>
</dbReference>
<organism evidence="2 3">
    <name type="scientific">Rhipicephalus sanguineus</name>
    <name type="common">Brown dog tick</name>
    <name type="synonym">Ixodes sanguineus</name>
    <dbReference type="NCBI Taxonomy" id="34632"/>
    <lineage>
        <taxon>Eukaryota</taxon>
        <taxon>Metazoa</taxon>
        <taxon>Ecdysozoa</taxon>
        <taxon>Arthropoda</taxon>
        <taxon>Chelicerata</taxon>
        <taxon>Arachnida</taxon>
        <taxon>Acari</taxon>
        <taxon>Parasitiformes</taxon>
        <taxon>Ixodida</taxon>
        <taxon>Ixodoidea</taxon>
        <taxon>Ixodidae</taxon>
        <taxon>Rhipicephalinae</taxon>
        <taxon>Rhipicephalus</taxon>
        <taxon>Rhipicephalus</taxon>
    </lineage>
</organism>
<evidence type="ECO:0000313" key="3">
    <source>
        <dbReference type="Proteomes" id="UP000821837"/>
    </source>
</evidence>
<reference evidence="2" key="1">
    <citation type="journal article" date="2020" name="Cell">
        <title>Large-Scale Comparative Analyses of Tick Genomes Elucidate Their Genetic Diversity and Vector Capacities.</title>
        <authorList>
            <consortium name="Tick Genome and Microbiome Consortium (TIGMIC)"/>
            <person name="Jia N."/>
            <person name="Wang J."/>
            <person name="Shi W."/>
            <person name="Du L."/>
            <person name="Sun Y."/>
            <person name="Zhan W."/>
            <person name="Jiang J.F."/>
            <person name="Wang Q."/>
            <person name="Zhang B."/>
            <person name="Ji P."/>
            <person name="Bell-Sakyi L."/>
            <person name="Cui X.M."/>
            <person name="Yuan T.T."/>
            <person name="Jiang B.G."/>
            <person name="Yang W.F."/>
            <person name="Lam T.T."/>
            <person name="Chang Q.C."/>
            <person name="Ding S.J."/>
            <person name="Wang X.J."/>
            <person name="Zhu J.G."/>
            <person name="Ruan X.D."/>
            <person name="Zhao L."/>
            <person name="Wei J.T."/>
            <person name="Ye R.Z."/>
            <person name="Que T.C."/>
            <person name="Du C.H."/>
            <person name="Zhou Y.H."/>
            <person name="Cheng J.X."/>
            <person name="Dai P.F."/>
            <person name="Guo W.B."/>
            <person name="Han X.H."/>
            <person name="Huang E.J."/>
            <person name="Li L.F."/>
            <person name="Wei W."/>
            <person name="Gao Y.C."/>
            <person name="Liu J.Z."/>
            <person name="Shao H.Z."/>
            <person name="Wang X."/>
            <person name="Wang C.C."/>
            <person name="Yang T.C."/>
            <person name="Huo Q.B."/>
            <person name="Li W."/>
            <person name="Chen H.Y."/>
            <person name="Chen S.E."/>
            <person name="Zhou L.G."/>
            <person name="Ni X.B."/>
            <person name="Tian J.H."/>
            <person name="Sheng Y."/>
            <person name="Liu T."/>
            <person name="Pan Y.S."/>
            <person name="Xia L.Y."/>
            <person name="Li J."/>
            <person name="Zhao F."/>
            <person name="Cao W.C."/>
        </authorList>
    </citation>
    <scope>NUCLEOTIDE SEQUENCE</scope>
    <source>
        <strain evidence="2">Rsan-2018</strain>
    </source>
</reference>
<comment type="caution">
    <text evidence="2">The sequence shown here is derived from an EMBL/GenBank/DDBJ whole genome shotgun (WGS) entry which is preliminary data.</text>
</comment>
<reference evidence="2" key="2">
    <citation type="submission" date="2021-09" db="EMBL/GenBank/DDBJ databases">
        <authorList>
            <person name="Jia N."/>
            <person name="Wang J."/>
            <person name="Shi W."/>
            <person name="Du L."/>
            <person name="Sun Y."/>
            <person name="Zhan W."/>
            <person name="Jiang J."/>
            <person name="Wang Q."/>
            <person name="Zhang B."/>
            <person name="Ji P."/>
            <person name="Sakyi L.B."/>
            <person name="Cui X."/>
            <person name="Yuan T."/>
            <person name="Jiang B."/>
            <person name="Yang W."/>
            <person name="Lam T.T.-Y."/>
            <person name="Chang Q."/>
            <person name="Ding S."/>
            <person name="Wang X."/>
            <person name="Zhu J."/>
            <person name="Ruan X."/>
            <person name="Zhao L."/>
            <person name="Wei J."/>
            <person name="Que T."/>
            <person name="Du C."/>
            <person name="Cheng J."/>
            <person name="Dai P."/>
            <person name="Han X."/>
            <person name="Huang E."/>
            <person name="Gao Y."/>
            <person name="Liu J."/>
            <person name="Shao H."/>
            <person name="Ye R."/>
            <person name="Li L."/>
            <person name="Wei W."/>
            <person name="Wang X."/>
            <person name="Wang C."/>
            <person name="Huo Q."/>
            <person name="Li W."/>
            <person name="Guo W."/>
            <person name="Chen H."/>
            <person name="Chen S."/>
            <person name="Zhou L."/>
            <person name="Zhou L."/>
            <person name="Ni X."/>
            <person name="Tian J."/>
            <person name="Zhou Y."/>
            <person name="Sheng Y."/>
            <person name="Liu T."/>
            <person name="Pan Y."/>
            <person name="Xia L."/>
            <person name="Li J."/>
            <person name="Zhao F."/>
            <person name="Cao W."/>
        </authorList>
    </citation>
    <scope>NUCLEOTIDE SEQUENCE</scope>
    <source>
        <strain evidence="2">Rsan-2018</strain>
        <tissue evidence="2">Larvae</tissue>
    </source>
</reference>
<protein>
    <submittedName>
        <fullName evidence="2">Uncharacterized protein</fullName>
    </submittedName>
</protein>
<dbReference type="EMBL" id="JABSTV010001246">
    <property type="protein sequence ID" value="KAH7976647.1"/>
    <property type="molecule type" value="Genomic_DNA"/>
</dbReference>
<gene>
    <name evidence="2" type="ORF">HPB52_017391</name>
</gene>
<accession>A0A9D4T5U7</accession>
<feature type="region of interest" description="Disordered" evidence="1">
    <location>
        <begin position="1"/>
        <end position="22"/>
    </location>
</feature>